<name>A0A9W8YJQ8_9PLEO</name>
<dbReference type="GO" id="GO:0005829">
    <property type="term" value="C:cytosol"/>
    <property type="evidence" value="ECO:0007669"/>
    <property type="project" value="UniProtKB-SubCell"/>
</dbReference>
<gene>
    <name evidence="7" type="ORF">N0V83_000620</name>
</gene>
<dbReference type="GO" id="GO:0005783">
    <property type="term" value="C:endoplasmic reticulum"/>
    <property type="evidence" value="ECO:0007669"/>
    <property type="project" value="UniProtKB-SubCell"/>
</dbReference>
<evidence type="ECO:0000256" key="6">
    <source>
        <dbReference type="ARBA" id="ARBA00023128"/>
    </source>
</evidence>
<organism evidence="7 8">
    <name type="scientific">Neocucurbitaria cava</name>
    <dbReference type="NCBI Taxonomy" id="798079"/>
    <lineage>
        <taxon>Eukaryota</taxon>
        <taxon>Fungi</taxon>
        <taxon>Dikarya</taxon>
        <taxon>Ascomycota</taxon>
        <taxon>Pezizomycotina</taxon>
        <taxon>Dothideomycetes</taxon>
        <taxon>Pleosporomycetidae</taxon>
        <taxon>Pleosporales</taxon>
        <taxon>Pleosporineae</taxon>
        <taxon>Cucurbitariaceae</taxon>
        <taxon>Neocucurbitaria</taxon>
    </lineage>
</organism>
<sequence length="643" mass="69954">MPLSEPELTEFLESLELLLEGSPEGQNAALRTLLHRLEHFVDTEDTEPVETATGLLGTAVGGQKGWQTPFRESGILSFTLSMLSNVNRTDALVKQCLRVIGNSVADNGTVSHDVIKTMTNCLTNAQDTNRELAVQHLQQIIGCLASEGLRTTALAVVFNLSNGFGRLTRPRWQAMLTKTDPAKAAAATLRLDATISAYLALEQIAEAALDYATDLLTWTTGNLTAAQLKDATSLETFTNLLRTALRYDPDYYDEYVAILVHYLHDPEFQSKVATPKLLDDLVSLLLDFEARLTPAESEAVLIDLSIAKTEESSTSEETNVLLLTQLINSISTISATDAFAQTFNVTSQVVEKIRAKLRATQYSPSTVCACVMLGNLAMSDEVCIDMVNIMELHITLISILSAGTHSSVLYAAAGFMRHLTFPEANRSLLADAGLMQACCRLLNLRDPSVRGEAAAMLCKLVTNNFHNIEKAIYEEDGDATILTRIVEQAIAPSTPLPSTAMKNPMIELGRTIVAVFRYLGRPNAEKDVDAVRDELLKVPILARPVARLIRQRFYADARSEGLLGLGLMAQSPKGAARVVEEINEDDGLLEAIKESAEGKDGGAEQQGSAAGRDYQNAIVLLQALQNNAVSSSRTLLWLQTDVT</sequence>
<keyword evidence="8" id="KW-1185">Reference proteome</keyword>
<keyword evidence="4" id="KW-0963">Cytoplasm</keyword>
<evidence type="ECO:0000256" key="4">
    <source>
        <dbReference type="ARBA" id="ARBA00022490"/>
    </source>
</evidence>
<dbReference type="Proteomes" id="UP001140560">
    <property type="component" value="Unassembled WGS sequence"/>
</dbReference>
<dbReference type="GO" id="GO:0005739">
    <property type="term" value="C:mitochondrion"/>
    <property type="evidence" value="ECO:0007669"/>
    <property type="project" value="UniProtKB-SubCell"/>
</dbReference>
<dbReference type="InterPro" id="IPR016024">
    <property type="entry name" value="ARM-type_fold"/>
</dbReference>
<dbReference type="PANTHER" id="PTHR10957">
    <property type="entry name" value="RAP1 GTPASE-GDP DISSOCIATION STIMULATOR 1"/>
    <property type="match status" value="1"/>
</dbReference>
<dbReference type="InterPro" id="IPR040144">
    <property type="entry name" value="RAP1GDS1"/>
</dbReference>
<dbReference type="OrthoDB" id="26149at2759"/>
<evidence type="ECO:0000256" key="5">
    <source>
        <dbReference type="ARBA" id="ARBA00022824"/>
    </source>
</evidence>
<keyword evidence="6" id="KW-0496">Mitochondrion</keyword>
<comment type="subcellular location">
    <subcellularLocation>
        <location evidence="3">Cytoplasm</location>
        <location evidence="3">Cytosol</location>
    </subcellularLocation>
    <subcellularLocation>
        <location evidence="2">Endoplasmic reticulum</location>
    </subcellularLocation>
    <subcellularLocation>
        <location evidence="1">Mitochondrion</location>
    </subcellularLocation>
</comment>
<evidence type="ECO:0000256" key="2">
    <source>
        <dbReference type="ARBA" id="ARBA00004240"/>
    </source>
</evidence>
<comment type="caution">
    <text evidence="7">The sequence shown here is derived from an EMBL/GenBank/DDBJ whole genome shotgun (WGS) entry which is preliminary data.</text>
</comment>
<proteinExistence type="predicted"/>
<dbReference type="SUPFAM" id="SSF48371">
    <property type="entry name" value="ARM repeat"/>
    <property type="match status" value="1"/>
</dbReference>
<evidence type="ECO:0000256" key="3">
    <source>
        <dbReference type="ARBA" id="ARBA00004514"/>
    </source>
</evidence>
<dbReference type="SMART" id="SM00185">
    <property type="entry name" value="ARM"/>
    <property type="match status" value="4"/>
</dbReference>
<dbReference type="InterPro" id="IPR000225">
    <property type="entry name" value="Armadillo"/>
</dbReference>
<dbReference type="AlphaFoldDB" id="A0A9W8YJQ8"/>
<dbReference type="EMBL" id="JAPEUY010000001">
    <property type="protein sequence ID" value="KAJ4377790.1"/>
    <property type="molecule type" value="Genomic_DNA"/>
</dbReference>
<dbReference type="Gene3D" id="1.25.10.10">
    <property type="entry name" value="Leucine-rich Repeat Variant"/>
    <property type="match status" value="2"/>
</dbReference>
<accession>A0A9W8YJQ8</accession>
<evidence type="ECO:0000256" key="1">
    <source>
        <dbReference type="ARBA" id="ARBA00004173"/>
    </source>
</evidence>
<dbReference type="GO" id="GO:0005085">
    <property type="term" value="F:guanyl-nucleotide exchange factor activity"/>
    <property type="evidence" value="ECO:0007669"/>
    <property type="project" value="InterPro"/>
</dbReference>
<reference evidence="7" key="1">
    <citation type="submission" date="2022-10" db="EMBL/GenBank/DDBJ databases">
        <title>Tapping the CABI collections for fungal endophytes: first genome assemblies for Collariella, Neodidymelliopsis, Ascochyta clinopodiicola, Didymella pomorum, Didymosphaeria variabile, Neocosmospora piperis and Neocucurbitaria cava.</title>
        <authorList>
            <person name="Hill R."/>
        </authorList>
    </citation>
    <scope>NUCLEOTIDE SEQUENCE</scope>
    <source>
        <strain evidence="7">IMI 356814</strain>
    </source>
</reference>
<evidence type="ECO:0000313" key="8">
    <source>
        <dbReference type="Proteomes" id="UP001140560"/>
    </source>
</evidence>
<protein>
    <submittedName>
        <fullName evidence="7">Uncharacterized protein</fullName>
    </submittedName>
</protein>
<keyword evidence="5" id="KW-0256">Endoplasmic reticulum</keyword>
<dbReference type="InterPro" id="IPR011989">
    <property type="entry name" value="ARM-like"/>
</dbReference>
<evidence type="ECO:0000313" key="7">
    <source>
        <dbReference type="EMBL" id="KAJ4377790.1"/>
    </source>
</evidence>